<dbReference type="SUPFAM" id="SSF109755">
    <property type="entry name" value="PhoU-like"/>
    <property type="match status" value="1"/>
</dbReference>
<dbReference type="STRING" id="1384054.N790_02270"/>
<evidence type="ECO:0000313" key="10">
    <source>
        <dbReference type="EMBL" id="KFN45455.1"/>
    </source>
</evidence>
<protein>
    <recommendedName>
        <fullName evidence="8">Phosphate-specific transport system accessory protein PhoU</fullName>
    </recommendedName>
</protein>
<evidence type="ECO:0000256" key="8">
    <source>
        <dbReference type="PIRNR" id="PIRNR003107"/>
    </source>
</evidence>
<dbReference type="InterPro" id="IPR026022">
    <property type="entry name" value="PhoU_dom"/>
</dbReference>
<dbReference type="GO" id="GO:0030643">
    <property type="term" value="P:intracellular phosphate ion homeostasis"/>
    <property type="evidence" value="ECO:0007669"/>
    <property type="project" value="InterPro"/>
</dbReference>
<proteinExistence type="inferred from homology"/>
<dbReference type="NCBIfam" id="TIGR02135">
    <property type="entry name" value="phoU_full"/>
    <property type="match status" value="1"/>
</dbReference>
<dbReference type="GO" id="GO:0045936">
    <property type="term" value="P:negative regulation of phosphate metabolic process"/>
    <property type="evidence" value="ECO:0007669"/>
    <property type="project" value="InterPro"/>
</dbReference>
<dbReference type="eggNOG" id="COG0704">
    <property type="taxonomic scope" value="Bacteria"/>
</dbReference>
<evidence type="ECO:0000259" key="9">
    <source>
        <dbReference type="Pfam" id="PF01895"/>
    </source>
</evidence>
<dbReference type="AlphaFoldDB" id="A0A091BMC1"/>
<dbReference type="InterPro" id="IPR038078">
    <property type="entry name" value="PhoU-like_sf"/>
</dbReference>
<comment type="function">
    <text evidence="7 8">Plays a role in the regulation of phosphate uptake.</text>
</comment>
<comment type="caution">
    <text evidence="10">The sequence shown here is derived from an EMBL/GenBank/DDBJ whole genome shotgun (WGS) entry which is preliminary data.</text>
</comment>
<dbReference type="PATRIC" id="fig|1384054.3.peg.2112"/>
<evidence type="ECO:0000256" key="5">
    <source>
        <dbReference type="ARBA" id="ARBA00022490"/>
    </source>
</evidence>
<dbReference type="FunFam" id="1.20.58.220:FF:000004">
    <property type="entry name" value="Phosphate-specific transport system accessory protein PhoU"/>
    <property type="match status" value="1"/>
</dbReference>
<gene>
    <name evidence="10" type="ORF">N790_02270</name>
</gene>
<evidence type="ECO:0000256" key="4">
    <source>
        <dbReference type="ARBA" id="ARBA00022448"/>
    </source>
</evidence>
<dbReference type="EMBL" id="AVCH01000182">
    <property type="protein sequence ID" value="KFN45455.1"/>
    <property type="molecule type" value="Genomic_DNA"/>
</dbReference>
<keyword evidence="11" id="KW-1185">Reference proteome</keyword>
<dbReference type="GO" id="GO:0006817">
    <property type="term" value="P:phosphate ion transport"/>
    <property type="evidence" value="ECO:0007669"/>
    <property type="project" value="UniProtKB-KW"/>
</dbReference>
<dbReference type="OrthoDB" id="9814256at2"/>
<comment type="subcellular location">
    <subcellularLocation>
        <location evidence="1 8">Cytoplasm</location>
    </subcellularLocation>
</comment>
<organism evidence="10 11">
    <name type="scientific">Arenimonas malthae CC-JY-1</name>
    <dbReference type="NCBI Taxonomy" id="1384054"/>
    <lineage>
        <taxon>Bacteria</taxon>
        <taxon>Pseudomonadati</taxon>
        <taxon>Pseudomonadota</taxon>
        <taxon>Gammaproteobacteria</taxon>
        <taxon>Lysobacterales</taxon>
        <taxon>Lysobacteraceae</taxon>
        <taxon>Arenimonas</taxon>
    </lineage>
</organism>
<dbReference type="PANTHER" id="PTHR42930:SF3">
    <property type="entry name" value="PHOSPHATE-SPECIFIC TRANSPORT SYSTEM ACCESSORY PROTEIN PHOU"/>
    <property type="match status" value="1"/>
</dbReference>
<keyword evidence="6 8" id="KW-0592">Phosphate transport</keyword>
<comment type="similarity">
    <text evidence="2 8">Belongs to the PhoU family.</text>
</comment>
<dbReference type="InterPro" id="IPR028366">
    <property type="entry name" value="PhoU"/>
</dbReference>
<evidence type="ECO:0000256" key="2">
    <source>
        <dbReference type="ARBA" id="ARBA00008107"/>
    </source>
</evidence>
<dbReference type="GO" id="GO:0005737">
    <property type="term" value="C:cytoplasm"/>
    <property type="evidence" value="ECO:0007669"/>
    <property type="project" value="UniProtKB-SubCell"/>
</dbReference>
<dbReference type="Proteomes" id="UP000029392">
    <property type="component" value="Unassembled WGS sequence"/>
</dbReference>
<accession>A0A091BMC1</accession>
<evidence type="ECO:0000256" key="3">
    <source>
        <dbReference type="ARBA" id="ARBA00011738"/>
    </source>
</evidence>
<evidence type="ECO:0000256" key="7">
    <source>
        <dbReference type="ARBA" id="ARBA00056181"/>
    </source>
</evidence>
<dbReference type="Pfam" id="PF01895">
    <property type="entry name" value="PhoU"/>
    <property type="match status" value="2"/>
</dbReference>
<dbReference type="PIRSF" id="PIRSF003107">
    <property type="entry name" value="PhoU"/>
    <property type="match status" value="1"/>
</dbReference>
<evidence type="ECO:0000313" key="11">
    <source>
        <dbReference type="Proteomes" id="UP000029392"/>
    </source>
</evidence>
<sequence>MTTHIVQAFDLELRAITEQVGDLGRRVGEQVANAVRALDLSDALLADEVRAGDEALDRDAERIENDAINLIARRQPLAVDLRHVMAALRIAANLERAGDLASNIAKRAIAVMPSRLPEGMLVGLHRMVELALSQLRDSLEAFGAQDAALAQQVLAQDATLDELHTALFRDIVQHMSAPGAKTLDMVHLLFVAKNIERIGDHATNIAENVVYLVSGPDNVPDRAKNDESSLLATLLPREAE</sequence>
<comment type="subunit">
    <text evidence="3 8">Homodimer.</text>
</comment>
<keyword evidence="4 8" id="KW-0813">Transport</keyword>
<evidence type="ECO:0000256" key="1">
    <source>
        <dbReference type="ARBA" id="ARBA00004496"/>
    </source>
</evidence>
<dbReference type="PANTHER" id="PTHR42930">
    <property type="entry name" value="PHOSPHATE-SPECIFIC TRANSPORT SYSTEM ACCESSORY PROTEIN PHOU"/>
    <property type="match status" value="1"/>
</dbReference>
<feature type="domain" description="PhoU" evidence="9">
    <location>
        <begin position="22"/>
        <end position="107"/>
    </location>
</feature>
<keyword evidence="5 8" id="KW-0963">Cytoplasm</keyword>
<reference evidence="10 11" key="1">
    <citation type="submission" date="2013-09" db="EMBL/GenBank/DDBJ databases">
        <title>Genome sequencing of Arenimonas malthae.</title>
        <authorList>
            <person name="Chen F."/>
            <person name="Wang G."/>
        </authorList>
    </citation>
    <scope>NUCLEOTIDE SEQUENCE [LARGE SCALE GENOMIC DNA]</scope>
    <source>
        <strain evidence="10 11">CC-JY-1</strain>
    </source>
</reference>
<name>A0A091BMC1_9GAMM</name>
<evidence type="ECO:0000256" key="6">
    <source>
        <dbReference type="ARBA" id="ARBA00022592"/>
    </source>
</evidence>
<dbReference type="Gene3D" id="1.20.58.220">
    <property type="entry name" value="Phosphate transport system protein phou homolog 2, domain 2"/>
    <property type="match status" value="1"/>
</dbReference>
<feature type="domain" description="PhoU" evidence="9">
    <location>
        <begin position="124"/>
        <end position="209"/>
    </location>
</feature>